<evidence type="ECO:0000313" key="12">
    <source>
        <dbReference type="Proteomes" id="UP000053259"/>
    </source>
</evidence>
<comment type="subcellular location">
    <subcellularLocation>
        <location evidence="1">Cytoplasm</location>
        <location evidence="1">Cytoskeleton</location>
        <location evidence="1">Spindle</location>
    </subcellularLocation>
</comment>
<evidence type="ECO:0000256" key="2">
    <source>
        <dbReference type="ARBA" id="ARBA00005479"/>
    </source>
</evidence>
<gene>
    <name evidence="11" type="ORF">PV09_05836</name>
</gene>
<keyword evidence="9" id="KW-0131">Cell cycle</keyword>
<protein>
    <recommendedName>
        <fullName evidence="13">HAUS augmin-like complex subunit 1</fullName>
    </recommendedName>
</protein>
<name>A0A0D2AUE6_9PEZI</name>
<evidence type="ECO:0008006" key="13">
    <source>
        <dbReference type="Google" id="ProtNLM"/>
    </source>
</evidence>
<dbReference type="HOGENOM" id="CLU_068908_0_0_1"/>
<dbReference type="GO" id="GO:0051301">
    <property type="term" value="P:cell division"/>
    <property type="evidence" value="ECO:0007669"/>
    <property type="project" value="UniProtKB-KW"/>
</dbReference>
<evidence type="ECO:0000256" key="10">
    <source>
        <dbReference type="SAM" id="Coils"/>
    </source>
</evidence>
<dbReference type="InParanoid" id="A0A0D2AUE6"/>
<organism evidence="11 12">
    <name type="scientific">Verruconis gallopava</name>
    <dbReference type="NCBI Taxonomy" id="253628"/>
    <lineage>
        <taxon>Eukaryota</taxon>
        <taxon>Fungi</taxon>
        <taxon>Dikarya</taxon>
        <taxon>Ascomycota</taxon>
        <taxon>Pezizomycotina</taxon>
        <taxon>Dothideomycetes</taxon>
        <taxon>Pleosporomycetidae</taxon>
        <taxon>Venturiales</taxon>
        <taxon>Sympoventuriaceae</taxon>
        <taxon>Verruconis</taxon>
    </lineage>
</organism>
<keyword evidence="8" id="KW-0206">Cytoskeleton</keyword>
<keyword evidence="3" id="KW-0963">Cytoplasm</keyword>
<keyword evidence="6" id="KW-0498">Mitosis</keyword>
<dbReference type="Proteomes" id="UP000053259">
    <property type="component" value="Unassembled WGS sequence"/>
</dbReference>
<dbReference type="EMBL" id="KN847547">
    <property type="protein sequence ID" value="KIW02774.1"/>
    <property type="molecule type" value="Genomic_DNA"/>
</dbReference>
<evidence type="ECO:0000313" key="11">
    <source>
        <dbReference type="EMBL" id="KIW02774.1"/>
    </source>
</evidence>
<proteinExistence type="inferred from homology"/>
<evidence type="ECO:0000256" key="3">
    <source>
        <dbReference type="ARBA" id="ARBA00022490"/>
    </source>
</evidence>
<evidence type="ECO:0000256" key="1">
    <source>
        <dbReference type="ARBA" id="ARBA00004186"/>
    </source>
</evidence>
<feature type="coiled-coil region" evidence="10">
    <location>
        <begin position="201"/>
        <end position="287"/>
    </location>
</feature>
<evidence type="ECO:0000256" key="6">
    <source>
        <dbReference type="ARBA" id="ARBA00022776"/>
    </source>
</evidence>
<dbReference type="AlphaFoldDB" id="A0A0D2AUE6"/>
<evidence type="ECO:0000256" key="8">
    <source>
        <dbReference type="ARBA" id="ARBA00023212"/>
    </source>
</evidence>
<dbReference type="Pfam" id="PF25762">
    <property type="entry name" value="HAUS1"/>
    <property type="match status" value="1"/>
</dbReference>
<dbReference type="GO" id="GO:0070652">
    <property type="term" value="C:HAUS complex"/>
    <property type="evidence" value="ECO:0007669"/>
    <property type="project" value="InterPro"/>
</dbReference>
<evidence type="ECO:0000256" key="4">
    <source>
        <dbReference type="ARBA" id="ARBA00022618"/>
    </source>
</evidence>
<evidence type="ECO:0000256" key="9">
    <source>
        <dbReference type="ARBA" id="ARBA00023306"/>
    </source>
</evidence>
<dbReference type="RefSeq" id="XP_016212643.1">
    <property type="nucleotide sequence ID" value="XM_016359394.1"/>
</dbReference>
<dbReference type="GeneID" id="27313809"/>
<accession>A0A0D2AUE6</accession>
<dbReference type="OrthoDB" id="5372507at2759"/>
<dbReference type="GO" id="GO:0005819">
    <property type="term" value="C:spindle"/>
    <property type="evidence" value="ECO:0007669"/>
    <property type="project" value="UniProtKB-SubCell"/>
</dbReference>
<dbReference type="Gene3D" id="1.10.287.1490">
    <property type="match status" value="1"/>
</dbReference>
<dbReference type="InterPro" id="IPR026243">
    <property type="entry name" value="HAUS1"/>
</dbReference>
<keyword evidence="5" id="KW-0493">Microtubule</keyword>
<dbReference type="GO" id="GO:0051225">
    <property type="term" value="P:spindle assembly"/>
    <property type="evidence" value="ECO:0007669"/>
    <property type="project" value="InterPro"/>
</dbReference>
<dbReference type="VEuPathDB" id="FungiDB:PV09_05836"/>
<dbReference type="GO" id="GO:0005874">
    <property type="term" value="C:microtubule"/>
    <property type="evidence" value="ECO:0007669"/>
    <property type="project" value="UniProtKB-KW"/>
</dbReference>
<comment type="similarity">
    <text evidence="2">Belongs to the HAUS1 family.</text>
</comment>
<dbReference type="PANTHER" id="PTHR31570">
    <property type="entry name" value="HAUS AUGMIN-LIKE COMPLEX SUBUNIT 1"/>
    <property type="match status" value="1"/>
</dbReference>
<keyword evidence="4" id="KW-0132">Cell division</keyword>
<dbReference type="GO" id="GO:0005829">
    <property type="term" value="C:cytosol"/>
    <property type="evidence" value="ECO:0007669"/>
    <property type="project" value="TreeGrafter"/>
</dbReference>
<dbReference type="PANTHER" id="PTHR31570:SF1">
    <property type="entry name" value="HAUS AUGMIN-LIKE COMPLEX SUBUNIT 1"/>
    <property type="match status" value="1"/>
</dbReference>
<sequence length="292" mass="32572">MDNNLDLLPSALFSPSKAAQQRAQAQDWHHVDTWLASKYQGRSVPQFERNEETLKACLAIVAANEKADEERDLLLSIQKEALAELKSQENTENDSTSSAAILNLLSNSLTAKGKASLEALAAAAVTLDAPSAEPMCIAKTIITQTQTSQALSQTLLRVNSLQRRLENELIALRSQLAELRSPAFQAPLNLQRQTLEWNRNTKQLRTKIGEYNERLSTLEGKDSGLIEDVVRREKGVIELTERVKDLEAQVEAFKGLPRDKDAARQVVEKASKELAALQRQRDKMFEELIEKG</sequence>
<evidence type="ECO:0000256" key="7">
    <source>
        <dbReference type="ARBA" id="ARBA00023054"/>
    </source>
</evidence>
<keyword evidence="12" id="KW-1185">Reference proteome</keyword>
<evidence type="ECO:0000256" key="5">
    <source>
        <dbReference type="ARBA" id="ARBA00022701"/>
    </source>
</evidence>
<reference evidence="11 12" key="1">
    <citation type="submission" date="2015-01" db="EMBL/GenBank/DDBJ databases">
        <title>The Genome Sequence of Ochroconis gallopava CBS43764.</title>
        <authorList>
            <consortium name="The Broad Institute Genomics Platform"/>
            <person name="Cuomo C."/>
            <person name="de Hoog S."/>
            <person name="Gorbushina A."/>
            <person name="Stielow B."/>
            <person name="Teixiera M."/>
            <person name="Abouelleil A."/>
            <person name="Chapman S.B."/>
            <person name="Priest M."/>
            <person name="Young S.K."/>
            <person name="Wortman J."/>
            <person name="Nusbaum C."/>
            <person name="Birren B."/>
        </authorList>
    </citation>
    <scope>NUCLEOTIDE SEQUENCE [LARGE SCALE GENOMIC DNA]</scope>
    <source>
        <strain evidence="11 12">CBS 43764</strain>
    </source>
</reference>
<keyword evidence="7 10" id="KW-0175">Coiled coil</keyword>